<protein>
    <recommendedName>
        <fullName evidence="1">AB hydrolase-1 domain-containing protein</fullName>
    </recommendedName>
</protein>
<gene>
    <name evidence="2" type="ORF">S01H1_68882</name>
</gene>
<feature type="non-terminal residue" evidence="2">
    <location>
        <position position="200"/>
    </location>
</feature>
<evidence type="ECO:0000259" key="1">
    <source>
        <dbReference type="Pfam" id="PF00561"/>
    </source>
</evidence>
<dbReference type="GO" id="GO:0016020">
    <property type="term" value="C:membrane"/>
    <property type="evidence" value="ECO:0007669"/>
    <property type="project" value="TreeGrafter"/>
</dbReference>
<dbReference type="InterPro" id="IPR029058">
    <property type="entry name" value="AB_hydrolase_fold"/>
</dbReference>
<accession>X0YFI5</accession>
<dbReference type="AlphaFoldDB" id="X0YFI5"/>
<name>X0YFI5_9ZZZZ</name>
<dbReference type="InterPro" id="IPR000073">
    <property type="entry name" value="AB_hydrolase_1"/>
</dbReference>
<feature type="domain" description="AB hydrolase-1" evidence="1">
    <location>
        <begin position="37"/>
        <end position="173"/>
    </location>
</feature>
<proteinExistence type="predicted"/>
<dbReference type="Gene3D" id="3.40.50.1820">
    <property type="entry name" value="alpha/beta hydrolase"/>
    <property type="match status" value="1"/>
</dbReference>
<dbReference type="Pfam" id="PF00561">
    <property type="entry name" value="Abhydrolase_1"/>
    <property type="match status" value="1"/>
</dbReference>
<evidence type="ECO:0000313" key="2">
    <source>
        <dbReference type="EMBL" id="GAG35586.1"/>
    </source>
</evidence>
<comment type="caution">
    <text evidence="2">The sequence shown here is derived from an EMBL/GenBank/DDBJ whole genome shotgun (WGS) entry which is preliminary data.</text>
</comment>
<dbReference type="PANTHER" id="PTHR43798">
    <property type="entry name" value="MONOACYLGLYCEROL LIPASE"/>
    <property type="match status" value="1"/>
</dbReference>
<sequence>MNISLSDTKPRQGQKISITKDIAISYYHYFGKKDLILLLIHGLGGSKEDFISIFEYPDLTTYNILFPDLVGHGNNSSKPSNFSYSMADQANILYQLLEALCIKSNIVLIAHSMGGPIAISLAELLGNRVVGMIYAEGNIDEDDCFFSKTIIDSFSSEDWKDRGFNQFLLEFQNNPEMTAYATNFAKAGPVTIYRSSRDLY</sequence>
<reference evidence="2" key="1">
    <citation type="journal article" date="2014" name="Front. Microbiol.">
        <title>High frequency of phylogenetically diverse reductive dehalogenase-homologous genes in deep subseafloor sedimentary metagenomes.</title>
        <authorList>
            <person name="Kawai M."/>
            <person name="Futagami T."/>
            <person name="Toyoda A."/>
            <person name="Takaki Y."/>
            <person name="Nishi S."/>
            <person name="Hori S."/>
            <person name="Arai W."/>
            <person name="Tsubouchi T."/>
            <person name="Morono Y."/>
            <person name="Uchiyama I."/>
            <person name="Ito T."/>
            <person name="Fujiyama A."/>
            <person name="Inagaki F."/>
            <person name="Takami H."/>
        </authorList>
    </citation>
    <scope>NUCLEOTIDE SEQUENCE</scope>
    <source>
        <strain evidence="2">Expedition CK06-06</strain>
    </source>
</reference>
<organism evidence="2">
    <name type="scientific">marine sediment metagenome</name>
    <dbReference type="NCBI Taxonomy" id="412755"/>
    <lineage>
        <taxon>unclassified sequences</taxon>
        <taxon>metagenomes</taxon>
        <taxon>ecological metagenomes</taxon>
    </lineage>
</organism>
<dbReference type="PANTHER" id="PTHR43798:SF33">
    <property type="entry name" value="HYDROLASE, PUTATIVE (AFU_ORTHOLOGUE AFUA_2G14860)-RELATED"/>
    <property type="match status" value="1"/>
</dbReference>
<dbReference type="EMBL" id="BARS01045695">
    <property type="protein sequence ID" value="GAG35586.1"/>
    <property type="molecule type" value="Genomic_DNA"/>
</dbReference>
<dbReference type="InterPro" id="IPR050266">
    <property type="entry name" value="AB_hydrolase_sf"/>
</dbReference>
<dbReference type="SUPFAM" id="SSF53474">
    <property type="entry name" value="alpha/beta-Hydrolases"/>
    <property type="match status" value="1"/>
</dbReference>